<dbReference type="SUPFAM" id="SSF46557">
    <property type="entry name" value="GreA transcript cleavage protein, N-terminal domain"/>
    <property type="match status" value="1"/>
</dbReference>
<dbReference type="FunFam" id="3.10.50.30:FF:000001">
    <property type="entry name" value="Transcription elongation factor GreA"/>
    <property type="match status" value="1"/>
</dbReference>
<evidence type="ECO:0000313" key="7">
    <source>
        <dbReference type="EMBL" id="RDI38599.1"/>
    </source>
</evidence>
<keyword evidence="2 4" id="KW-0238">DNA-binding</keyword>
<feature type="domain" description="Transcription elongation factor GreA/GreB N-terminal" evidence="6">
    <location>
        <begin position="25"/>
        <end position="94"/>
    </location>
</feature>
<protein>
    <recommendedName>
        <fullName evidence="4">Transcription elongation factor GreB</fullName>
    </recommendedName>
    <alternativeName>
        <fullName evidence="4">Transcript cleavage factor GreB</fullName>
    </alternativeName>
</protein>
<organism evidence="7 8">
    <name type="scientific">Gluconacetobacter liquefaciens</name>
    <name type="common">Acetobacter liquefaciens</name>
    <dbReference type="NCBI Taxonomy" id="89584"/>
    <lineage>
        <taxon>Bacteria</taxon>
        <taxon>Pseudomonadati</taxon>
        <taxon>Pseudomonadota</taxon>
        <taxon>Alphaproteobacteria</taxon>
        <taxon>Acetobacterales</taxon>
        <taxon>Acetobacteraceae</taxon>
        <taxon>Gluconacetobacter</taxon>
    </lineage>
</organism>
<feature type="domain" description="Transcription elongation factor GreA/GreB C-terminal" evidence="5">
    <location>
        <begin position="103"/>
        <end position="176"/>
    </location>
</feature>
<dbReference type="InterPro" id="IPR006358">
    <property type="entry name" value="Tscrpt_elong_fac_GreB"/>
</dbReference>
<name>A0A370G6T9_GLULI</name>
<dbReference type="InterPro" id="IPR023459">
    <property type="entry name" value="Tscrpt_elong_fac_GreA/B_fam"/>
</dbReference>
<dbReference type="PANTHER" id="PTHR30437">
    <property type="entry name" value="TRANSCRIPTION ELONGATION FACTOR GREA"/>
    <property type="match status" value="1"/>
</dbReference>
<reference evidence="7 8" key="1">
    <citation type="submission" date="2018-07" db="EMBL/GenBank/DDBJ databases">
        <title>Genomic Encyclopedia of Type Strains, Phase IV (KMG-IV): sequencing the most valuable type-strain genomes for metagenomic binning, comparative biology and taxonomic classification.</title>
        <authorList>
            <person name="Goeker M."/>
        </authorList>
    </citation>
    <scope>NUCLEOTIDE SEQUENCE [LARGE SCALE GENOMIC DNA]</scope>
    <source>
        <strain evidence="7 8">DSM 5603</strain>
    </source>
</reference>
<dbReference type="Pfam" id="PF03449">
    <property type="entry name" value="GreA_GreB_N"/>
    <property type="match status" value="1"/>
</dbReference>
<keyword evidence="8" id="KW-1185">Reference proteome</keyword>
<dbReference type="GO" id="GO:0003677">
    <property type="term" value="F:DNA binding"/>
    <property type="evidence" value="ECO:0007669"/>
    <property type="project" value="UniProtKB-UniRule"/>
</dbReference>
<dbReference type="Proteomes" id="UP000254958">
    <property type="component" value="Unassembled WGS sequence"/>
</dbReference>
<dbReference type="GO" id="GO:0032784">
    <property type="term" value="P:regulation of DNA-templated transcription elongation"/>
    <property type="evidence" value="ECO:0007669"/>
    <property type="project" value="UniProtKB-UniRule"/>
</dbReference>
<dbReference type="NCBIfam" id="NF002506">
    <property type="entry name" value="PRK01885.1"/>
    <property type="match status" value="1"/>
</dbReference>
<dbReference type="GO" id="GO:0006354">
    <property type="term" value="P:DNA-templated transcription elongation"/>
    <property type="evidence" value="ECO:0007669"/>
    <property type="project" value="TreeGrafter"/>
</dbReference>
<dbReference type="GO" id="GO:0070063">
    <property type="term" value="F:RNA polymerase binding"/>
    <property type="evidence" value="ECO:0007669"/>
    <property type="project" value="InterPro"/>
</dbReference>
<evidence type="ECO:0000259" key="6">
    <source>
        <dbReference type="Pfam" id="PF03449"/>
    </source>
</evidence>
<dbReference type="InterPro" id="IPR028624">
    <property type="entry name" value="Tscrpt_elong_fac_GreA/B"/>
</dbReference>
<sequence>MRPMTHNDDDDDEARPRAIDGVSRYITPVGMATTRRELSALLYEERPRIVEIVSWAAGNGDRSENGDYLYGKRRLREIDRRVRFLTRRIEKAIVVDPAAQTQRNRVFFGATVTYVTEEDLERTVVIVGVDEADLAVGQVSLASPIARALLGGRVGDEVRVMTPAGAELIEILAISYPDPVGMDAL</sequence>
<dbReference type="Gene3D" id="1.10.287.180">
    <property type="entry name" value="Transcription elongation factor, GreA/GreB, N-terminal domain"/>
    <property type="match status" value="1"/>
</dbReference>
<evidence type="ECO:0000313" key="8">
    <source>
        <dbReference type="Proteomes" id="UP000254958"/>
    </source>
</evidence>
<keyword evidence="7" id="KW-0251">Elongation factor</keyword>
<dbReference type="NCBIfam" id="TIGR01461">
    <property type="entry name" value="greB"/>
    <property type="match status" value="1"/>
</dbReference>
<keyword evidence="1 4" id="KW-0805">Transcription regulation</keyword>
<dbReference type="PIRSF" id="PIRSF006092">
    <property type="entry name" value="GreA_GreB"/>
    <property type="match status" value="1"/>
</dbReference>
<dbReference type="HAMAP" id="MF_00930">
    <property type="entry name" value="GreB"/>
    <property type="match status" value="1"/>
</dbReference>
<dbReference type="PROSITE" id="PS00829">
    <property type="entry name" value="GREAB_1"/>
    <property type="match status" value="1"/>
</dbReference>
<gene>
    <name evidence="4" type="primary">greB</name>
    <name evidence="7" type="ORF">C7453_10359</name>
</gene>
<comment type="similarity">
    <text evidence="4">Belongs to the GreA/GreB family. GreB subfamily.</text>
</comment>
<dbReference type="InterPro" id="IPR001437">
    <property type="entry name" value="Tscrpt_elong_fac_GreA/B_C"/>
</dbReference>
<dbReference type="EMBL" id="QQAW01000003">
    <property type="protein sequence ID" value="RDI38599.1"/>
    <property type="molecule type" value="Genomic_DNA"/>
</dbReference>
<dbReference type="GO" id="GO:0003746">
    <property type="term" value="F:translation elongation factor activity"/>
    <property type="evidence" value="ECO:0007669"/>
    <property type="project" value="UniProtKB-KW"/>
</dbReference>
<evidence type="ECO:0000259" key="5">
    <source>
        <dbReference type="Pfam" id="PF01272"/>
    </source>
</evidence>
<evidence type="ECO:0000256" key="2">
    <source>
        <dbReference type="ARBA" id="ARBA00023125"/>
    </source>
</evidence>
<dbReference type="InterPro" id="IPR022691">
    <property type="entry name" value="Tscrpt_elong_fac_GreA/B_N"/>
</dbReference>
<evidence type="ECO:0000256" key="3">
    <source>
        <dbReference type="ARBA" id="ARBA00023163"/>
    </source>
</evidence>
<comment type="caution">
    <text evidence="7">The sequence shown here is derived from an EMBL/GenBank/DDBJ whole genome shotgun (WGS) entry which is preliminary data.</text>
</comment>
<dbReference type="Gene3D" id="3.10.50.30">
    <property type="entry name" value="Transcription elongation factor, GreA/GreB, C-terminal domain"/>
    <property type="match status" value="1"/>
</dbReference>
<keyword evidence="3 4" id="KW-0804">Transcription</keyword>
<dbReference type="InterPro" id="IPR036805">
    <property type="entry name" value="Tscrpt_elong_fac_GreA/B_N_sf"/>
</dbReference>
<comment type="function">
    <text evidence="4">Necessary for efficient RNA polymerase transcription elongation past template-encoded arresting sites. The arresting sites in DNA have the property of trapping a certain fraction of elongating RNA polymerases that pass through, resulting in locked ternary complexes. Cleavage of the nascent transcript by cleavage factors such as GreA or GreB allows the resumption of elongation from the new 3'terminus. GreB releases sequences of up to 9 nucleotides in length.</text>
</comment>
<dbReference type="AlphaFoldDB" id="A0A370G6T9"/>
<dbReference type="PANTHER" id="PTHR30437:SF6">
    <property type="entry name" value="TRANSCRIPTION ELONGATION FACTOR GREB"/>
    <property type="match status" value="1"/>
</dbReference>
<dbReference type="HAMAP" id="MF_00105">
    <property type="entry name" value="GreA_GreB"/>
    <property type="match status" value="1"/>
</dbReference>
<dbReference type="SUPFAM" id="SSF54534">
    <property type="entry name" value="FKBP-like"/>
    <property type="match status" value="1"/>
</dbReference>
<proteinExistence type="inferred from homology"/>
<dbReference type="FunFam" id="1.10.287.180:FF:000001">
    <property type="entry name" value="Transcription elongation factor GreA"/>
    <property type="match status" value="1"/>
</dbReference>
<keyword evidence="7" id="KW-0648">Protein biosynthesis</keyword>
<dbReference type="Pfam" id="PF01272">
    <property type="entry name" value="GreA_GreB"/>
    <property type="match status" value="1"/>
</dbReference>
<dbReference type="PROSITE" id="PS00830">
    <property type="entry name" value="GREAB_2"/>
    <property type="match status" value="1"/>
</dbReference>
<dbReference type="InterPro" id="IPR018151">
    <property type="entry name" value="TF_GreA/GreB_CS"/>
</dbReference>
<evidence type="ECO:0000256" key="4">
    <source>
        <dbReference type="HAMAP-Rule" id="MF_00930"/>
    </source>
</evidence>
<dbReference type="InterPro" id="IPR036953">
    <property type="entry name" value="GreA/GreB_C_sf"/>
</dbReference>
<evidence type="ECO:0000256" key="1">
    <source>
        <dbReference type="ARBA" id="ARBA00023015"/>
    </source>
</evidence>
<accession>A0A370G6T9</accession>